<dbReference type="HAMAP" id="MF_00503">
    <property type="entry name" value="Ribosomal_bL9"/>
    <property type="match status" value="1"/>
</dbReference>
<keyword evidence="5 7" id="KW-0687">Ribonucleoprotein</keyword>
<comment type="caution">
    <text evidence="9">The sequence shown here is derived from an EMBL/GenBank/DDBJ whole genome shotgun (WGS) entry which is preliminary data.</text>
</comment>
<evidence type="ECO:0000256" key="5">
    <source>
        <dbReference type="ARBA" id="ARBA00023274"/>
    </source>
</evidence>
<evidence type="ECO:0000256" key="6">
    <source>
        <dbReference type="ARBA" id="ARBA00035292"/>
    </source>
</evidence>
<protein>
    <recommendedName>
        <fullName evidence="6 7">Large ribosomal subunit protein bL9</fullName>
    </recommendedName>
</protein>
<dbReference type="SUPFAM" id="SSF55658">
    <property type="entry name" value="L9 N-domain-like"/>
    <property type="match status" value="1"/>
</dbReference>
<comment type="similarity">
    <text evidence="1 7">Belongs to the bacterial ribosomal protein bL9 family.</text>
</comment>
<dbReference type="Gene3D" id="3.10.430.100">
    <property type="entry name" value="Ribosomal protein L9, C-terminal domain"/>
    <property type="match status" value="1"/>
</dbReference>
<reference evidence="9 10" key="1">
    <citation type="journal article" date="2019" name="Nat. Microbiol.">
        <title>Mediterranean grassland soil C-N compound turnover is dependent on rainfall and depth, and is mediated by genomically divergent microorganisms.</title>
        <authorList>
            <person name="Diamond S."/>
            <person name="Andeer P.F."/>
            <person name="Li Z."/>
            <person name="Crits-Christoph A."/>
            <person name="Burstein D."/>
            <person name="Anantharaman K."/>
            <person name="Lane K.R."/>
            <person name="Thomas B.C."/>
            <person name="Pan C."/>
            <person name="Northen T.R."/>
            <person name="Banfield J.F."/>
        </authorList>
    </citation>
    <scope>NUCLEOTIDE SEQUENCE [LARGE SCALE GENOMIC DNA]</scope>
    <source>
        <strain evidence="9">WS_11</strain>
    </source>
</reference>
<dbReference type="InterPro" id="IPR020594">
    <property type="entry name" value="Ribosomal_bL9_bac/chp"/>
</dbReference>
<evidence type="ECO:0000256" key="2">
    <source>
        <dbReference type="ARBA" id="ARBA00022730"/>
    </source>
</evidence>
<dbReference type="Proteomes" id="UP000319771">
    <property type="component" value="Unassembled WGS sequence"/>
</dbReference>
<dbReference type="GO" id="GO:1990904">
    <property type="term" value="C:ribonucleoprotein complex"/>
    <property type="evidence" value="ECO:0007669"/>
    <property type="project" value="UniProtKB-KW"/>
</dbReference>
<dbReference type="AlphaFoldDB" id="A0A538U399"/>
<dbReference type="InterPro" id="IPR020070">
    <property type="entry name" value="Ribosomal_bL9_N"/>
</dbReference>
<evidence type="ECO:0000256" key="1">
    <source>
        <dbReference type="ARBA" id="ARBA00010605"/>
    </source>
</evidence>
<accession>A0A538U399</accession>
<evidence type="ECO:0000256" key="3">
    <source>
        <dbReference type="ARBA" id="ARBA00022884"/>
    </source>
</evidence>
<dbReference type="EMBL" id="VBPB01000231">
    <property type="protein sequence ID" value="TMQ70367.1"/>
    <property type="molecule type" value="Genomic_DNA"/>
</dbReference>
<evidence type="ECO:0000256" key="7">
    <source>
        <dbReference type="HAMAP-Rule" id="MF_00503"/>
    </source>
</evidence>
<sequence length="169" mass="18370">MCGWISAVWKPSPTGTHPRRESMEVILLEDLSGVGDKGATVNVKPGFARNFLLPRKLAIPTGTRSANLYQELQRQGQLRQEKLVAQARAEAAKLEGVEINVPAQANEEDTLFGSVTNADVADALARAGHVVDKRAIEMADHIKQLGRYDVTIKMGAGVTASVKVWVVRQ</sequence>
<organism evidence="9 10">
    <name type="scientific">Eiseniibacteriota bacterium</name>
    <dbReference type="NCBI Taxonomy" id="2212470"/>
    <lineage>
        <taxon>Bacteria</taxon>
        <taxon>Candidatus Eiseniibacteriota</taxon>
    </lineage>
</organism>
<dbReference type="SUPFAM" id="SSF55653">
    <property type="entry name" value="Ribosomal protein L9 C-domain"/>
    <property type="match status" value="1"/>
</dbReference>
<evidence type="ECO:0000313" key="10">
    <source>
        <dbReference type="Proteomes" id="UP000319771"/>
    </source>
</evidence>
<dbReference type="InterPro" id="IPR020069">
    <property type="entry name" value="Ribosomal_bL9_C"/>
</dbReference>
<dbReference type="PROSITE" id="PS00651">
    <property type="entry name" value="RIBOSOMAL_L9"/>
    <property type="match status" value="1"/>
</dbReference>
<feature type="domain" description="Ribosomal protein L9" evidence="8">
    <location>
        <begin position="35"/>
        <end position="62"/>
    </location>
</feature>
<comment type="function">
    <text evidence="7">Binds to the 23S rRNA.</text>
</comment>
<keyword evidence="2 7" id="KW-0699">rRNA-binding</keyword>
<keyword evidence="3 7" id="KW-0694">RNA-binding</keyword>
<dbReference type="Gene3D" id="3.40.5.10">
    <property type="entry name" value="Ribosomal protein L9, N-terminal domain"/>
    <property type="match status" value="1"/>
</dbReference>
<dbReference type="Pfam" id="PF03948">
    <property type="entry name" value="Ribosomal_L9_C"/>
    <property type="match status" value="1"/>
</dbReference>
<evidence type="ECO:0000313" key="9">
    <source>
        <dbReference type="EMBL" id="TMQ70367.1"/>
    </source>
</evidence>
<dbReference type="InterPro" id="IPR009027">
    <property type="entry name" value="Ribosomal_bL9/RNase_H1_N"/>
</dbReference>
<gene>
    <name evidence="7" type="primary">rplI</name>
    <name evidence="9" type="ORF">E6K81_12800</name>
</gene>
<dbReference type="InterPro" id="IPR000244">
    <property type="entry name" value="Ribosomal_bL9"/>
</dbReference>
<dbReference type="GO" id="GO:0003735">
    <property type="term" value="F:structural constituent of ribosome"/>
    <property type="evidence" value="ECO:0007669"/>
    <property type="project" value="InterPro"/>
</dbReference>
<dbReference type="PANTHER" id="PTHR21368">
    <property type="entry name" value="50S RIBOSOMAL PROTEIN L9"/>
    <property type="match status" value="1"/>
</dbReference>
<keyword evidence="4 7" id="KW-0689">Ribosomal protein</keyword>
<evidence type="ECO:0000256" key="4">
    <source>
        <dbReference type="ARBA" id="ARBA00022980"/>
    </source>
</evidence>
<dbReference type="GO" id="GO:0005840">
    <property type="term" value="C:ribosome"/>
    <property type="evidence" value="ECO:0007669"/>
    <property type="project" value="UniProtKB-KW"/>
</dbReference>
<dbReference type="Pfam" id="PF01281">
    <property type="entry name" value="Ribosomal_L9_N"/>
    <property type="match status" value="1"/>
</dbReference>
<evidence type="ECO:0000259" key="8">
    <source>
        <dbReference type="PROSITE" id="PS00651"/>
    </source>
</evidence>
<proteinExistence type="inferred from homology"/>
<dbReference type="GO" id="GO:0019843">
    <property type="term" value="F:rRNA binding"/>
    <property type="evidence" value="ECO:0007669"/>
    <property type="project" value="UniProtKB-UniRule"/>
</dbReference>
<dbReference type="InterPro" id="IPR036791">
    <property type="entry name" value="Ribosomal_bL9_C_sf"/>
</dbReference>
<dbReference type="GO" id="GO:0006412">
    <property type="term" value="P:translation"/>
    <property type="evidence" value="ECO:0007669"/>
    <property type="project" value="UniProtKB-UniRule"/>
</dbReference>
<dbReference type="InterPro" id="IPR036935">
    <property type="entry name" value="Ribosomal_bL9_N_sf"/>
</dbReference>
<name>A0A538U399_UNCEI</name>
<dbReference type="NCBIfam" id="TIGR00158">
    <property type="entry name" value="L9"/>
    <property type="match status" value="1"/>
</dbReference>